<feature type="compositionally biased region" description="Low complexity" evidence="2">
    <location>
        <begin position="24"/>
        <end position="44"/>
    </location>
</feature>
<feature type="compositionally biased region" description="Acidic residues" evidence="2">
    <location>
        <begin position="56"/>
        <end position="66"/>
    </location>
</feature>
<dbReference type="Pfam" id="PF12539">
    <property type="entry name" value="Csm1"/>
    <property type="match status" value="1"/>
</dbReference>
<name>A0A0K3CHF2_RHOTO</name>
<accession>A0A0K3CHF2</accession>
<evidence type="ECO:0000259" key="3">
    <source>
        <dbReference type="Pfam" id="PF12539"/>
    </source>
</evidence>
<dbReference type="Proteomes" id="UP000199069">
    <property type="component" value="Unassembled WGS sequence"/>
</dbReference>
<dbReference type="GO" id="GO:0005730">
    <property type="term" value="C:nucleolus"/>
    <property type="evidence" value="ECO:0007669"/>
    <property type="project" value="TreeGrafter"/>
</dbReference>
<dbReference type="GO" id="GO:1990644">
    <property type="term" value="F:microtubule site clamp"/>
    <property type="evidence" value="ECO:0007669"/>
    <property type="project" value="TreeGrafter"/>
</dbReference>
<reference evidence="4 5" key="1">
    <citation type="submission" date="2015-07" db="EMBL/GenBank/DDBJ databases">
        <authorList>
            <person name="Cajimat M.N.B."/>
            <person name="Milazzo M.L."/>
            <person name="Fulhorst C.F."/>
        </authorList>
    </citation>
    <scope>NUCLEOTIDE SEQUENCE [LARGE SCALE GENOMIC DNA]</scope>
    <source>
        <strain evidence="4">Single colony</strain>
    </source>
</reference>
<dbReference type="GO" id="GO:0033551">
    <property type="term" value="C:monopolin complex"/>
    <property type="evidence" value="ECO:0007669"/>
    <property type="project" value="InterPro"/>
</dbReference>
<dbReference type="CDD" id="cd23787">
    <property type="entry name" value="RWD_CSM1"/>
    <property type="match status" value="1"/>
</dbReference>
<dbReference type="GO" id="GO:0051315">
    <property type="term" value="P:attachment of mitotic spindle microtubules to kinetochore"/>
    <property type="evidence" value="ECO:0007669"/>
    <property type="project" value="TreeGrafter"/>
</dbReference>
<dbReference type="OMA" id="TFDCIQT"/>
<organism evidence="4 5">
    <name type="scientific">Rhodotorula toruloides</name>
    <name type="common">Yeast</name>
    <name type="synonym">Rhodosporidium toruloides</name>
    <dbReference type="NCBI Taxonomy" id="5286"/>
    <lineage>
        <taxon>Eukaryota</taxon>
        <taxon>Fungi</taxon>
        <taxon>Dikarya</taxon>
        <taxon>Basidiomycota</taxon>
        <taxon>Pucciniomycotina</taxon>
        <taxon>Microbotryomycetes</taxon>
        <taxon>Sporidiobolales</taxon>
        <taxon>Sporidiobolaceae</taxon>
        <taxon>Rhodotorula</taxon>
    </lineage>
</organism>
<keyword evidence="1" id="KW-0175">Coiled coil</keyword>
<dbReference type="InterPro" id="IPR040349">
    <property type="entry name" value="Csm1/Pcs1"/>
</dbReference>
<gene>
    <name evidence="4" type="primary">FGENESH: predicted gene_8.49</name>
    <name evidence="4" type="ORF">BN2166_0041940</name>
</gene>
<dbReference type="InterPro" id="IPR038608">
    <property type="entry name" value="Csm1/Pcs1_C_sf"/>
</dbReference>
<dbReference type="EMBL" id="CWKI01000008">
    <property type="protein sequence ID" value="CTR08333.1"/>
    <property type="molecule type" value="Genomic_DNA"/>
</dbReference>
<keyword evidence="5" id="KW-1185">Reference proteome</keyword>
<feature type="domain" description="Monopolin complex subunit Csm1/Pcs1 C-terminal" evidence="3">
    <location>
        <begin position="327"/>
        <end position="405"/>
    </location>
</feature>
<dbReference type="PANTHER" id="PTHR28006:SF1">
    <property type="entry name" value="MONOPOLIN COMPLEX SUBUNIT CSM1"/>
    <property type="match status" value="1"/>
</dbReference>
<dbReference type="AlphaFoldDB" id="A0A0K3CHF2"/>
<evidence type="ECO:0000256" key="1">
    <source>
        <dbReference type="SAM" id="Coils"/>
    </source>
</evidence>
<dbReference type="GO" id="GO:0072686">
    <property type="term" value="C:mitotic spindle"/>
    <property type="evidence" value="ECO:0007669"/>
    <property type="project" value="TreeGrafter"/>
</dbReference>
<feature type="region of interest" description="Disordered" evidence="2">
    <location>
        <begin position="279"/>
        <end position="312"/>
    </location>
</feature>
<evidence type="ECO:0000313" key="5">
    <source>
        <dbReference type="Proteomes" id="UP000199069"/>
    </source>
</evidence>
<feature type="compositionally biased region" description="Low complexity" evidence="2">
    <location>
        <begin position="288"/>
        <end position="312"/>
    </location>
</feature>
<evidence type="ECO:0000256" key="2">
    <source>
        <dbReference type="SAM" id="MobiDB-lite"/>
    </source>
</evidence>
<feature type="coiled-coil region" evidence="1">
    <location>
        <begin position="161"/>
        <end position="235"/>
    </location>
</feature>
<feature type="region of interest" description="Disordered" evidence="2">
    <location>
        <begin position="1"/>
        <end position="136"/>
    </location>
</feature>
<dbReference type="GO" id="GO:0045144">
    <property type="term" value="P:meiotic sister chromatid segregation"/>
    <property type="evidence" value="ECO:0007669"/>
    <property type="project" value="TreeGrafter"/>
</dbReference>
<dbReference type="PANTHER" id="PTHR28006">
    <property type="entry name" value="MONOPOLIN COMPLEX SUBUNIT CSM1"/>
    <property type="match status" value="1"/>
</dbReference>
<proteinExistence type="predicted"/>
<dbReference type="GO" id="GO:0034506">
    <property type="term" value="C:chromosome, centromeric core domain"/>
    <property type="evidence" value="ECO:0007669"/>
    <property type="project" value="TreeGrafter"/>
</dbReference>
<dbReference type="Gene3D" id="3.90.1150.80">
    <property type="match status" value="1"/>
</dbReference>
<protein>
    <submittedName>
        <fullName evidence="4">BY PROTMAP: gi|472588155|gb|EMS25627.1| chromosome segregation protein, Pcs1 [Rhodosporidium toruloides NP11] gi|647395941|emb|CDR37862.1| RHTO0S03e00430g1_1 [Rhodosporidium toruloides]</fullName>
    </submittedName>
</protein>
<sequence length="426" mass="45289">MPSVAALNKENRAPAGGSFALTGKTTAASKRAAASTKRPAASSSKIRKPSTTDTFADAEDEDDDELMMAGAGGEEGETVIVGETQFAQDGEGEEDDEEVEEVVPKKGARGAKKPAAGGAKGRATKKAASGTDASLTDDFDAALAIPLASMEGAGAKPSAREKKLEAQLAATKKALSESQALFAKLSELRETRAEEAEQRLREISDERIKSAGETIQSYKSESDALRTELASLQSTAFSSPRSKAALVESRRVKELEGERDEARGFSTLRTELNAEVAHSKSLQQQLKSAPSTSSSAVLPLPAAPSTSAATPTDTLKLQDEIERLTQKLNLNEDLTGFAVHSVKQEEMGATYVCLLSDCAGTTGALNFKLTFHPDGTTSYKPNLEAERDAALVQLLSPELQGYMRFGAEMSSEFFKRLFASVNKVRI</sequence>
<feature type="compositionally biased region" description="Acidic residues" evidence="2">
    <location>
        <begin position="90"/>
        <end position="101"/>
    </location>
</feature>
<dbReference type="InterPro" id="IPR020981">
    <property type="entry name" value="Csm1/Pcs1_C"/>
</dbReference>
<evidence type="ECO:0000313" key="4">
    <source>
        <dbReference type="EMBL" id="CTR08333.1"/>
    </source>
</evidence>